<protein>
    <recommendedName>
        <fullName evidence="3">Reverse transcriptase domain-containing protein</fullName>
    </recommendedName>
</protein>
<dbReference type="GO" id="GO:0061343">
    <property type="term" value="P:cell adhesion involved in heart morphogenesis"/>
    <property type="evidence" value="ECO:0007669"/>
    <property type="project" value="TreeGrafter"/>
</dbReference>
<dbReference type="AlphaFoldDB" id="A0A4W3GB81"/>
<organism evidence="1 2">
    <name type="scientific">Callorhinchus milii</name>
    <name type="common">Ghost shark</name>
    <dbReference type="NCBI Taxonomy" id="7868"/>
    <lineage>
        <taxon>Eukaryota</taxon>
        <taxon>Metazoa</taxon>
        <taxon>Chordata</taxon>
        <taxon>Craniata</taxon>
        <taxon>Vertebrata</taxon>
        <taxon>Chondrichthyes</taxon>
        <taxon>Holocephali</taxon>
        <taxon>Chimaeriformes</taxon>
        <taxon>Callorhinchidae</taxon>
        <taxon>Callorhinchus</taxon>
    </lineage>
</organism>
<evidence type="ECO:0008006" key="3">
    <source>
        <dbReference type="Google" id="ProtNLM"/>
    </source>
</evidence>
<proteinExistence type="predicted"/>
<dbReference type="GeneTree" id="ENSGT01150000286902"/>
<dbReference type="PANTHER" id="PTHR33395:SF22">
    <property type="entry name" value="REVERSE TRANSCRIPTASE DOMAIN-CONTAINING PROTEIN"/>
    <property type="match status" value="1"/>
</dbReference>
<reference evidence="1" key="5">
    <citation type="submission" date="2025-09" db="UniProtKB">
        <authorList>
            <consortium name="Ensembl"/>
        </authorList>
    </citation>
    <scope>IDENTIFICATION</scope>
</reference>
<dbReference type="Proteomes" id="UP000314986">
    <property type="component" value="Unassembled WGS sequence"/>
</dbReference>
<dbReference type="GO" id="GO:0031012">
    <property type="term" value="C:extracellular matrix"/>
    <property type="evidence" value="ECO:0007669"/>
    <property type="project" value="TreeGrafter"/>
</dbReference>
<dbReference type="PANTHER" id="PTHR33395">
    <property type="entry name" value="TRANSCRIPTASE, PUTATIVE-RELATED-RELATED"/>
    <property type="match status" value="1"/>
</dbReference>
<evidence type="ECO:0000313" key="2">
    <source>
        <dbReference type="Proteomes" id="UP000314986"/>
    </source>
</evidence>
<dbReference type="STRING" id="7868.ENSCMIP00000000496"/>
<name>A0A4W3GB81_CALMI</name>
<dbReference type="OMA" id="NIPADWS"/>
<reference evidence="1" key="4">
    <citation type="submission" date="2025-08" db="UniProtKB">
        <authorList>
            <consortium name="Ensembl"/>
        </authorList>
    </citation>
    <scope>IDENTIFICATION</scope>
</reference>
<evidence type="ECO:0000313" key="1">
    <source>
        <dbReference type="Ensembl" id="ENSCMIP00000000496.1"/>
    </source>
</evidence>
<accession>A0A4W3GB81</accession>
<dbReference type="GO" id="GO:0007508">
    <property type="term" value="P:larval heart development"/>
    <property type="evidence" value="ECO:0007669"/>
    <property type="project" value="TreeGrafter"/>
</dbReference>
<reference evidence="2" key="1">
    <citation type="journal article" date="2006" name="Science">
        <title>Ancient noncoding elements conserved in the human genome.</title>
        <authorList>
            <person name="Venkatesh B."/>
            <person name="Kirkness E.F."/>
            <person name="Loh Y.H."/>
            <person name="Halpern A.L."/>
            <person name="Lee A.P."/>
            <person name="Johnson J."/>
            <person name="Dandona N."/>
            <person name="Viswanathan L.D."/>
            <person name="Tay A."/>
            <person name="Venter J.C."/>
            <person name="Strausberg R.L."/>
            <person name="Brenner S."/>
        </authorList>
    </citation>
    <scope>NUCLEOTIDE SEQUENCE [LARGE SCALE GENOMIC DNA]</scope>
</reference>
<sequence length="113" mass="12720">MGILSYLLISINREEVLKRLTGLKVDKLPGLDGMQPRLLWEARVQIVKALATIFQSSLDIGVVPEDRRVANVTPLYKKGQKDKLGNYRPVSLTSVVGKLLEQILSNKSNRMFQ</sequence>
<reference evidence="2" key="3">
    <citation type="journal article" date="2014" name="Nature">
        <title>Elephant shark genome provides unique insights into gnathostome evolution.</title>
        <authorList>
            <consortium name="International Elephant Shark Genome Sequencing Consortium"/>
            <person name="Venkatesh B."/>
            <person name="Lee A.P."/>
            <person name="Ravi V."/>
            <person name="Maurya A.K."/>
            <person name="Lian M.M."/>
            <person name="Swann J.B."/>
            <person name="Ohta Y."/>
            <person name="Flajnik M.F."/>
            <person name="Sutoh Y."/>
            <person name="Kasahara M."/>
            <person name="Hoon S."/>
            <person name="Gangu V."/>
            <person name="Roy S.W."/>
            <person name="Irimia M."/>
            <person name="Korzh V."/>
            <person name="Kondrychyn I."/>
            <person name="Lim Z.W."/>
            <person name="Tay B.H."/>
            <person name="Tohari S."/>
            <person name="Kong K.W."/>
            <person name="Ho S."/>
            <person name="Lorente-Galdos B."/>
            <person name="Quilez J."/>
            <person name="Marques-Bonet T."/>
            <person name="Raney B.J."/>
            <person name="Ingham P.W."/>
            <person name="Tay A."/>
            <person name="Hillier L.W."/>
            <person name="Minx P."/>
            <person name="Boehm T."/>
            <person name="Wilson R.K."/>
            <person name="Brenner S."/>
            <person name="Warren W.C."/>
        </authorList>
    </citation>
    <scope>NUCLEOTIDE SEQUENCE [LARGE SCALE GENOMIC DNA]</scope>
</reference>
<reference evidence="2" key="2">
    <citation type="journal article" date="2007" name="PLoS Biol.">
        <title>Survey sequencing and comparative analysis of the elephant shark (Callorhinchus milii) genome.</title>
        <authorList>
            <person name="Venkatesh B."/>
            <person name="Kirkness E.F."/>
            <person name="Loh Y.H."/>
            <person name="Halpern A.L."/>
            <person name="Lee A.P."/>
            <person name="Johnson J."/>
            <person name="Dandona N."/>
            <person name="Viswanathan L.D."/>
            <person name="Tay A."/>
            <person name="Venter J.C."/>
            <person name="Strausberg R.L."/>
            <person name="Brenner S."/>
        </authorList>
    </citation>
    <scope>NUCLEOTIDE SEQUENCE [LARGE SCALE GENOMIC DNA]</scope>
</reference>
<dbReference type="Ensembl" id="ENSCMIT00000000534.1">
    <property type="protein sequence ID" value="ENSCMIP00000000496.1"/>
    <property type="gene ID" value="ENSCMIG00000000358.1"/>
</dbReference>
<dbReference type="InParanoid" id="A0A4W3GB81"/>
<keyword evidence="2" id="KW-1185">Reference proteome</keyword>